<dbReference type="InterPro" id="IPR036942">
    <property type="entry name" value="Beta-barrel_TonB_sf"/>
</dbReference>
<evidence type="ECO:0000256" key="3">
    <source>
        <dbReference type="ARBA" id="ARBA00022452"/>
    </source>
</evidence>
<keyword evidence="10 12" id="KW-0472">Membrane</keyword>
<dbReference type="EMBL" id="RAHJ01000014">
    <property type="protein sequence ID" value="RJX69075.1"/>
    <property type="molecule type" value="Genomic_DNA"/>
</dbReference>
<keyword evidence="17" id="KW-0675">Receptor</keyword>
<dbReference type="InterPro" id="IPR039426">
    <property type="entry name" value="TonB-dep_rcpt-like"/>
</dbReference>
<dbReference type="InterPro" id="IPR012910">
    <property type="entry name" value="Plug_dom"/>
</dbReference>
<sequence>MKPSIYLASSAFALALSAAPAMAQDAASTDADTTASSGDEIVVVGTAGAGMRRQDAAFAVTSLDADAIAEAAPASTADVLKLVPGVAVESSGGQNGANIFVRGYPSGGDAAFVTFQSSGVPIFPPPTLSFLENSQLIRIDNTVARVEAVRGGTGSLFSNGQPGLTVNLVQREGGQYFEGMLEGSITDYGQYRADGYVSGPIDENTTFMAGGFYRQGTGVRDPQFDAEKGGQFTVNLRHDFSNDSSMLLYARYLNDRGQWLLPIPVTQNGDEISEFAGFDAHTGTLASNDVRYTTLNNGDDVDLARGRGAKVFNVGANFDVGVTDSLRLRDRMSYMGGTTFTVGLVPSGPPTTLQAYADNLYLAGVSGATAAPGATFTYVDDGSTVAGTQQVMQAGIWTVDKRIDSFVNDFAAEFEMGPNKLTAGVYYADYYARDNWNLGNGMVLSAENNARRIDINYADGTVGTRDGFMQGSTYFLNAAYDGQDIALYATDELQITDQLRIDGGVRWQRHTVDGYVRQPVSVDLDGNANTLYDNNESTFGPTQTPISYRDDAWSFTGGANFEIMPGIGIFARYSQGKSFPQFDNLREGVTDIATVKTVEGGLKVSGPMIRFYATGFHNDFDGLSSVQLVGTTPTVASGGAEATGVEVDGSVGPFYGFSLGFAGTYLDATYQDFFTGNGTIDNTGNRVQRQPKWQWRVTPSYELEVGGFRPTVYATVQYYGDRFSDPENQQLLPSFYQLDAGVSVDVMERLNLRVTGTNLTNEIGLTEGNPRIIGSQGSGTILARPILGRSFTFSAAYKF</sequence>
<dbReference type="PROSITE" id="PS52016">
    <property type="entry name" value="TONB_DEPENDENT_REC_3"/>
    <property type="match status" value="1"/>
</dbReference>
<keyword evidence="5 12" id="KW-0812">Transmembrane</keyword>
<comment type="caution">
    <text evidence="17">The sequence shown here is derived from an EMBL/GenBank/DDBJ whole genome shotgun (WGS) entry which is preliminary data.</text>
</comment>
<evidence type="ECO:0000313" key="18">
    <source>
        <dbReference type="Proteomes" id="UP000284322"/>
    </source>
</evidence>
<comment type="subcellular location">
    <subcellularLocation>
        <location evidence="1 12">Cell outer membrane</location>
        <topology evidence="1 12">Multi-pass membrane protein</topology>
    </subcellularLocation>
</comment>
<evidence type="ECO:0000256" key="1">
    <source>
        <dbReference type="ARBA" id="ARBA00004571"/>
    </source>
</evidence>
<dbReference type="InterPro" id="IPR000531">
    <property type="entry name" value="Beta-barrel_TonB"/>
</dbReference>
<evidence type="ECO:0000259" key="15">
    <source>
        <dbReference type="Pfam" id="PF00593"/>
    </source>
</evidence>
<dbReference type="AlphaFoldDB" id="A0A419R3G9"/>
<keyword evidence="8" id="KW-0406">Ion transport</keyword>
<keyword evidence="2 12" id="KW-0813">Transport</keyword>
<evidence type="ECO:0000259" key="16">
    <source>
        <dbReference type="Pfam" id="PF07715"/>
    </source>
</evidence>
<dbReference type="GO" id="GO:0009279">
    <property type="term" value="C:cell outer membrane"/>
    <property type="evidence" value="ECO:0007669"/>
    <property type="project" value="UniProtKB-SubCell"/>
</dbReference>
<keyword evidence="9 13" id="KW-0798">TonB box</keyword>
<dbReference type="Gene3D" id="2.40.170.20">
    <property type="entry name" value="TonB-dependent receptor, beta-barrel domain"/>
    <property type="match status" value="1"/>
</dbReference>
<keyword evidence="7" id="KW-0408">Iron</keyword>
<dbReference type="GO" id="GO:0015344">
    <property type="term" value="F:siderophore uptake transmembrane transporter activity"/>
    <property type="evidence" value="ECO:0007669"/>
    <property type="project" value="TreeGrafter"/>
</dbReference>
<evidence type="ECO:0000313" key="17">
    <source>
        <dbReference type="EMBL" id="RJX69075.1"/>
    </source>
</evidence>
<evidence type="ECO:0000256" key="13">
    <source>
        <dbReference type="RuleBase" id="RU003357"/>
    </source>
</evidence>
<reference evidence="17 18" key="1">
    <citation type="submission" date="2018-09" db="EMBL/GenBank/DDBJ databases">
        <title>Altererythrobacter sp.Ery1 and Ery12, the genome sequencing of novel strains in genus Alterythrobacter.</title>
        <authorList>
            <person name="Cheng H."/>
            <person name="Wu Y.-H."/>
            <person name="Fang C."/>
            <person name="Xu X.-W."/>
        </authorList>
    </citation>
    <scope>NUCLEOTIDE SEQUENCE [LARGE SCALE GENOMIC DNA]</scope>
    <source>
        <strain evidence="17 18">Ery12</strain>
    </source>
</reference>
<evidence type="ECO:0000256" key="7">
    <source>
        <dbReference type="ARBA" id="ARBA00023004"/>
    </source>
</evidence>
<dbReference type="PANTHER" id="PTHR32552">
    <property type="entry name" value="FERRICHROME IRON RECEPTOR-RELATED"/>
    <property type="match status" value="1"/>
</dbReference>
<dbReference type="PANTHER" id="PTHR32552:SF89">
    <property type="entry name" value="CATECHOLATE SIDEROPHORE RECEPTOR FIU"/>
    <property type="match status" value="1"/>
</dbReference>
<feature type="domain" description="TonB-dependent receptor-like beta-barrel" evidence="15">
    <location>
        <begin position="396"/>
        <end position="759"/>
    </location>
</feature>
<evidence type="ECO:0000256" key="2">
    <source>
        <dbReference type="ARBA" id="ARBA00022448"/>
    </source>
</evidence>
<keyword evidence="6 14" id="KW-0732">Signal</keyword>
<dbReference type="InterPro" id="IPR037066">
    <property type="entry name" value="Plug_dom_sf"/>
</dbReference>
<evidence type="ECO:0000256" key="8">
    <source>
        <dbReference type="ARBA" id="ARBA00023065"/>
    </source>
</evidence>
<feature type="signal peptide" evidence="14">
    <location>
        <begin position="1"/>
        <end position="23"/>
    </location>
</feature>
<keyword evidence="4" id="KW-0410">Iron transport</keyword>
<evidence type="ECO:0000256" key="14">
    <source>
        <dbReference type="SAM" id="SignalP"/>
    </source>
</evidence>
<feature type="domain" description="TonB-dependent receptor plug" evidence="16">
    <location>
        <begin position="53"/>
        <end position="163"/>
    </location>
</feature>
<evidence type="ECO:0000256" key="4">
    <source>
        <dbReference type="ARBA" id="ARBA00022496"/>
    </source>
</evidence>
<dbReference type="RefSeq" id="WP_120107379.1">
    <property type="nucleotide sequence ID" value="NZ_RAHJ01000014.1"/>
</dbReference>
<dbReference type="OrthoDB" id="7386960at2"/>
<gene>
    <name evidence="17" type="ORF">D6858_04005</name>
</gene>
<protein>
    <submittedName>
        <fullName evidence="17">TonB-dependent receptor</fullName>
    </submittedName>
</protein>
<evidence type="ECO:0000256" key="5">
    <source>
        <dbReference type="ARBA" id="ARBA00022692"/>
    </source>
</evidence>
<evidence type="ECO:0000256" key="11">
    <source>
        <dbReference type="ARBA" id="ARBA00023237"/>
    </source>
</evidence>
<proteinExistence type="inferred from homology"/>
<keyword evidence="11 12" id="KW-0998">Cell outer membrane</keyword>
<feature type="chain" id="PRO_5019521687" evidence="14">
    <location>
        <begin position="24"/>
        <end position="799"/>
    </location>
</feature>
<dbReference type="Pfam" id="PF07715">
    <property type="entry name" value="Plug"/>
    <property type="match status" value="1"/>
</dbReference>
<dbReference type="Gene3D" id="2.170.130.10">
    <property type="entry name" value="TonB-dependent receptor, plug domain"/>
    <property type="match status" value="1"/>
</dbReference>
<evidence type="ECO:0000256" key="10">
    <source>
        <dbReference type="ARBA" id="ARBA00023136"/>
    </source>
</evidence>
<keyword evidence="18" id="KW-1185">Reference proteome</keyword>
<evidence type="ECO:0000256" key="9">
    <source>
        <dbReference type="ARBA" id="ARBA00023077"/>
    </source>
</evidence>
<comment type="similarity">
    <text evidence="12 13">Belongs to the TonB-dependent receptor family.</text>
</comment>
<organism evidence="17 18">
    <name type="scientific">Tsuneonella suprasediminis</name>
    <dbReference type="NCBI Taxonomy" id="2306996"/>
    <lineage>
        <taxon>Bacteria</taxon>
        <taxon>Pseudomonadati</taxon>
        <taxon>Pseudomonadota</taxon>
        <taxon>Alphaproteobacteria</taxon>
        <taxon>Sphingomonadales</taxon>
        <taxon>Erythrobacteraceae</taxon>
        <taxon>Tsuneonella</taxon>
    </lineage>
</organism>
<name>A0A419R3G9_9SPHN</name>
<evidence type="ECO:0000256" key="6">
    <source>
        <dbReference type="ARBA" id="ARBA00022729"/>
    </source>
</evidence>
<dbReference type="Proteomes" id="UP000284322">
    <property type="component" value="Unassembled WGS sequence"/>
</dbReference>
<dbReference type="Pfam" id="PF00593">
    <property type="entry name" value="TonB_dep_Rec_b-barrel"/>
    <property type="match status" value="1"/>
</dbReference>
<dbReference type="SUPFAM" id="SSF56935">
    <property type="entry name" value="Porins"/>
    <property type="match status" value="1"/>
</dbReference>
<accession>A0A419R3G9</accession>
<evidence type="ECO:0000256" key="12">
    <source>
        <dbReference type="PROSITE-ProRule" id="PRU01360"/>
    </source>
</evidence>
<keyword evidence="3 12" id="KW-1134">Transmembrane beta strand</keyword>